<keyword evidence="1 4" id="KW-0349">Heme</keyword>
<feature type="binding site" description="covalent" evidence="4">
    <location>
        <position position="81"/>
    </location>
    <ligand>
        <name>heme c</name>
        <dbReference type="ChEBI" id="CHEBI:61717"/>
    </ligand>
</feature>
<dbReference type="Proteomes" id="UP000002743">
    <property type="component" value="Chromosome"/>
</dbReference>
<dbReference type="InterPro" id="IPR009153">
    <property type="entry name" value="Cyt_cL"/>
</dbReference>
<dbReference type="KEGG" id="mei:Msip34_0736"/>
<feature type="signal peptide" evidence="6">
    <location>
        <begin position="1"/>
        <end position="22"/>
    </location>
</feature>
<comment type="PTM">
    <text evidence="4">Binds 1 heme c group covalently per subunit.</text>
</comment>
<dbReference type="Pfam" id="PF13442">
    <property type="entry name" value="Cytochrome_CBB3"/>
    <property type="match status" value="1"/>
</dbReference>
<dbReference type="AlphaFoldDB" id="C6XAQ2"/>
<evidence type="ECO:0000256" key="1">
    <source>
        <dbReference type="ARBA" id="ARBA00022617"/>
    </source>
</evidence>
<protein>
    <submittedName>
        <fullName evidence="8">Cytochrome c class I</fullName>
    </submittedName>
</protein>
<gene>
    <name evidence="8" type="ordered locus">Msip34_0736</name>
</gene>
<dbReference type="eggNOG" id="COG2010">
    <property type="taxonomic scope" value="Bacteria"/>
</dbReference>
<keyword evidence="6" id="KW-0732">Signal</keyword>
<dbReference type="GO" id="GO:0009055">
    <property type="term" value="F:electron transfer activity"/>
    <property type="evidence" value="ECO:0007669"/>
    <property type="project" value="InterPro"/>
</dbReference>
<dbReference type="PROSITE" id="PS51007">
    <property type="entry name" value="CYTC"/>
    <property type="match status" value="1"/>
</dbReference>
<feature type="chain" id="PRO_5002973674" evidence="6">
    <location>
        <begin position="23"/>
        <end position="157"/>
    </location>
</feature>
<dbReference type="OrthoDB" id="9808312at2"/>
<evidence type="ECO:0000256" key="4">
    <source>
        <dbReference type="PIRSR" id="PIRSR000008-1"/>
    </source>
</evidence>
<evidence type="ECO:0000256" key="6">
    <source>
        <dbReference type="SAM" id="SignalP"/>
    </source>
</evidence>
<dbReference type="GO" id="GO:0020037">
    <property type="term" value="F:heme binding"/>
    <property type="evidence" value="ECO:0007669"/>
    <property type="project" value="InterPro"/>
</dbReference>
<dbReference type="RefSeq" id="WP_015829567.1">
    <property type="nucleotide sequence ID" value="NC_012969.1"/>
</dbReference>
<dbReference type="Gene3D" id="1.10.760.10">
    <property type="entry name" value="Cytochrome c-like domain"/>
    <property type="match status" value="1"/>
</dbReference>
<name>C6XAQ2_METGS</name>
<organism evidence="8 9">
    <name type="scientific">Methylovorus glucosotrophus (strain SIP3-4)</name>
    <dbReference type="NCBI Taxonomy" id="582744"/>
    <lineage>
        <taxon>Bacteria</taxon>
        <taxon>Pseudomonadati</taxon>
        <taxon>Pseudomonadota</taxon>
        <taxon>Betaproteobacteria</taxon>
        <taxon>Nitrosomonadales</taxon>
        <taxon>Methylophilaceae</taxon>
        <taxon>Methylovorus</taxon>
    </lineage>
</organism>
<dbReference type="EMBL" id="CP001674">
    <property type="protein sequence ID" value="ACT49984.1"/>
    <property type="molecule type" value="Genomic_DNA"/>
</dbReference>
<evidence type="ECO:0000256" key="2">
    <source>
        <dbReference type="ARBA" id="ARBA00022723"/>
    </source>
</evidence>
<evidence type="ECO:0000259" key="7">
    <source>
        <dbReference type="PROSITE" id="PS51007"/>
    </source>
</evidence>
<dbReference type="InterPro" id="IPR036909">
    <property type="entry name" value="Cyt_c-like_dom_sf"/>
</dbReference>
<evidence type="ECO:0000313" key="9">
    <source>
        <dbReference type="Proteomes" id="UP000002743"/>
    </source>
</evidence>
<evidence type="ECO:0000256" key="3">
    <source>
        <dbReference type="ARBA" id="ARBA00023004"/>
    </source>
</evidence>
<proteinExistence type="predicted"/>
<reference evidence="9" key="1">
    <citation type="submission" date="2009-07" db="EMBL/GenBank/DDBJ databases">
        <title>Complete sequence of chromosome of Methylovorus sp. SIP3-4.</title>
        <authorList>
            <person name="Lucas S."/>
            <person name="Copeland A."/>
            <person name="Lapidus A."/>
            <person name="Glavina del Rio T."/>
            <person name="Tice H."/>
            <person name="Bruce D."/>
            <person name="Goodwin L."/>
            <person name="Pitluck S."/>
            <person name="Clum A."/>
            <person name="Larimer F."/>
            <person name="Land M."/>
            <person name="Hauser L."/>
            <person name="Kyrpides N."/>
            <person name="Mikhailova N."/>
            <person name="Kayluzhnaya M."/>
            <person name="Chistoserdova L."/>
        </authorList>
    </citation>
    <scope>NUCLEOTIDE SEQUENCE [LARGE SCALE GENOMIC DNA]</scope>
    <source>
        <strain evidence="9">SIP3-4</strain>
    </source>
</reference>
<dbReference type="InterPro" id="IPR009056">
    <property type="entry name" value="Cyt_c-like_dom"/>
</dbReference>
<dbReference type="SUPFAM" id="SSF46626">
    <property type="entry name" value="Cytochrome c"/>
    <property type="match status" value="1"/>
</dbReference>
<keyword evidence="3 5" id="KW-0408">Iron</keyword>
<sequence precursor="true">MRKRNKLVLVAALLAATVSVFADDLIFRGTISGEMLDFKGLNETETDAVKKFKQTGVNPYNGNAEVIKKGESLFSTACSGCHGHLAEGKLGPALSDDYWTYPKNATDKGLFETIFGGAEGMMGPQRGRLTQDEMLQIMSWVRSIYQGDPDKAKWLNN</sequence>
<dbReference type="STRING" id="582744.Msip34_0736"/>
<dbReference type="NCBIfam" id="TIGR03872">
    <property type="entry name" value="cytochrome_MoxG"/>
    <property type="match status" value="1"/>
</dbReference>
<keyword evidence="2 5" id="KW-0479">Metal-binding</keyword>
<accession>C6XAQ2</accession>
<keyword evidence="9" id="KW-1185">Reference proteome</keyword>
<dbReference type="GO" id="GO:0005506">
    <property type="term" value="F:iron ion binding"/>
    <property type="evidence" value="ECO:0007669"/>
    <property type="project" value="InterPro"/>
</dbReference>
<dbReference type="HOGENOM" id="CLU_109361_0_0_4"/>
<feature type="domain" description="Cytochrome c" evidence="7">
    <location>
        <begin position="65"/>
        <end position="145"/>
    </location>
</feature>
<evidence type="ECO:0000313" key="8">
    <source>
        <dbReference type="EMBL" id="ACT49984.1"/>
    </source>
</evidence>
<dbReference type="GO" id="GO:0042597">
    <property type="term" value="C:periplasmic space"/>
    <property type="evidence" value="ECO:0007669"/>
    <property type="project" value="InterPro"/>
</dbReference>
<reference evidence="8 9" key="2">
    <citation type="journal article" date="2011" name="J. Bacteriol.">
        <title>Genomes of three methylotrophs from a single niche uncover genetic and metabolic divergence of Methylophilaceae.</title>
        <authorList>
            <person name="Lapidus A."/>
            <person name="Clum A."/>
            <person name="Labutti K."/>
            <person name="Kaluzhnaya M.G."/>
            <person name="Lim S."/>
            <person name="Beck D.A."/>
            <person name="Glavina Del Rio T."/>
            <person name="Nolan M."/>
            <person name="Mavromatis K."/>
            <person name="Huntemann M."/>
            <person name="Lucas S."/>
            <person name="Lidstrom M.E."/>
            <person name="Ivanova N."/>
            <person name="Chistoserdova L."/>
        </authorList>
    </citation>
    <scope>NUCLEOTIDE SEQUENCE [LARGE SCALE GENOMIC DNA]</scope>
    <source>
        <strain evidence="8 9">SIP3-4</strain>
    </source>
</reference>
<feature type="binding site" description="axial binding residue" evidence="5">
    <location>
        <position position="82"/>
    </location>
    <ligand>
        <name>heme c</name>
        <dbReference type="ChEBI" id="CHEBI:61717"/>
    </ligand>
    <ligandPart>
        <name>Fe</name>
        <dbReference type="ChEBI" id="CHEBI:18248"/>
    </ligandPart>
</feature>
<evidence type="ECO:0000256" key="5">
    <source>
        <dbReference type="PIRSR" id="PIRSR000008-2"/>
    </source>
</evidence>
<dbReference type="PIRSF" id="PIRSF000008">
    <property type="entry name" value="Cytochrome_c551i"/>
    <property type="match status" value="1"/>
</dbReference>
<feature type="binding site" description="covalent" evidence="4">
    <location>
        <position position="78"/>
    </location>
    <ligand>
        <name>heme c</name>
        <dbReference type="ChEBI" id="CHEBI:61717"/>
    </ligand>
</feature>